<protein>
    <submittedName>
        <fullName evidence="2">Uncharacterized protein</fullName>
    </submittedName>
</protein>
<name>A0A3B1A1D7_9ZZZZ</name>
<reference evidence="2" key="1">
    <citation type="submission" date="2018-06" db="EMBL/GenBank/DDBJ databases">
        <authorList>
            <person name="Zhirakovskaya E."/>
        </authorList>
    </citation>
    <scope>NUCLEOTIDE SEQUENCE</scope>
</reference>
<feature type="transmembrane region" description="Helical" evidence="1">
    <location>
        <begin position="12"/>
        <end position="30"/>
    </location>
</feature>
<evidence type="ECO:0000313" key="2">
    <source>
        <dbReference type="EMBL" id="VAW91959.1"/>
    </source>
</evidence>
<proteinExistence type="predicted"/>
<keyword evidence="1" id="KW-0472">Membrane</keyword>
<evidence type="ECO:0000256" key="1">
    <source>
        <dbReference type="SAM" id="Phobius"/>
    </source>
</evidence>
<gene>
    <name evidence="2" type="ORF">MNBD_GAMMA22-2522</name>
</gene>
<accession>A0A3B1A1D7</accession>
<dbReference type="EMBL" id="UOFS01000009">
    <property type="protein sequence ID" value="VAW91959.1"/>
    <property type="molecule type" value="Genomic_DNA"/>
</dbReference>
<sequence>MKPTHKAYIKTTIIFIVSALLTIFVFNYTLDPLWYFGGNKLFSENYSFNERFSKVNQYLKAAEQYDCILLGSSRVTLLDARQISGYNCFNFAFSDGNPEEFIAYAKYIRRYGLKPRLSIIGIDARFYSRKNHKVIVPDFVQQLERPPLSLKTYLSFNALNFSLRTLLRKPPQHRYYTDELIGAILAKTKDYQPPPCFNLEGFGLSYTDKKIHYLTKVKSELKSDSIIGYVAPVSAWDLMPLLEDGKLNSYLQTMYQISKQFDRFYDFSVPSDLTKRTDNNYDGHHYSRASNDEVAKVLSGGKLQNAIALHAITLLEYQRLYTDSLVQFSKTLQNIKKSSWKCRKRSAMR</sequence>
<dbReference type="AlphaFoldDB" id="A0A3B1A1D7"/>
<keyword evidence="1" id="KW-1133">Transmembrane helix</keyword>
<keyword evidence="1" id="KW-0812">Transmembrane</keyword>
<organism evidence="2">
    <name type="scientific">hydrothermal vent metagenome</name>
    <dbReference type="NCBI Taxonomy" id="652676"/>
    <lineage>
        <taxon>unclassified sequences</taxon>
        <taxon>metagenomes</taxon>
        <taxon>ecological metagenomes</taxon>
    </lineage>
</organism>